<comment type="similarity">
    <text evidence="2">Belongs to the strictosidine synthase family.</text>
</comment>
<comment type="caution">
    <text evidence="6">The sequence shown here is derived from an EMBL/GenBank/DDBJ whole genome shotgun (WGS) entry which is preliminary data.</text>
</comment>
<dbReference type="EMBL" id="JBBPBK010000011">
    <property type="protein sequence ID" value="KAK9274789.1"/>
    <property type="molecule type" value="Genomic_DNA"/>
</dbReference>
<organism evidence="6 7">
    <name type="scientific">Liquidambar formosana</name>
    <name type="common">Formosan gum</name>
    <dbReference type="NCBI Taxonomy" id="63359"/>
    <lineage>
        <taxon>Eukaryota</taxon>
        <taxon>Viridiplantae</taxon>
        <taxon>Streptophyta</taxon>
        <taxon>Embryophyta</taxon>
        <taxon>Tracheophyta</taxon>
        <taxon>Spermatophyta</taxon>
        <taxon>Magnoliopsida</taxon>
        <taxon>eudicotyledons</taxon>
        <taxon>Gunneridae</taxon>
        <taxon>Pentapetalae</taxon>
        <taxon>Saxifragales</taxon>
        <taxon>Altingiaceae</taxon>
        <taxon>Liquidambar</taxon>
    </lineage>
</organism>
<dbReference type="GO" id="GO:0016787">
    <property type="term" value="F:hydrolase activity"/>
    <property type="evidence" value="ECO:0007669"/>
    <property type="project" value="TreeGrafter"/>
</dbReference>
<comment type="subcellular location">
    <subcellularLocation>
        <location evidence="1">Vacuole</location>
    </subcellularLocation>
</comment>
<evidence type="ECO:0000256" key="3">
    <source>
        <dbReference type="ARBA" id="ARBA00022554"/>
    </source>
</evidence>
<dbReference type="PANTHER" id="PTHR10426:SF68">
    <property type="entry name" value="OS07G0614000 PROTEIN"/>
    <property type="match status" value="1"/>
</dbReference>
<dbReference type="GO" id="GO:0012505">
    <property type="term" value="C:endomembrane system"/>
    <property type="evidence" value="ECO:0007669"/>
    <property type="project" value="TreeGrafter"/>
</dbReference>
<dbReference type="FunFam" id="2.120.10.30:FF:000066">
    <property type="entry name" value="ABC transporter permease protein"/>
    <property type="match status" value="1"/>
</dbReference>
<dbReference type="SUPFAM" id="SSF63829">
    <property type="entry name" value="Calcium-dependent phosphotriesterase"/>
    <property type="match status" value="1"/>
</dbReference>
<proteinExistence type="inferred from homology"/>
<dbReference type="GO" id="GO:0005773">
    <property type="term" value="C:vacuole"/>
    <property type="evidence" value="ECO:0007669"/>
    <property type="project" value="UniProtKB-SubCell"/>
</dbReference>
<dbReference type="Pfam" id="PF03088">
    <property type="entry name" value="Str_synth"/>
    <property type="match status" value="1"/>
</dbReference>
<dbReference type="Proteomes" id="UP001415857">
    <property type="component" value="Unassembled WGS sequence"/>
</dbReference>
<dbReference type="PROSITE" id="PS51257">
    <property type="entry name" value="PROKAR_LIPOPROTEIN"/>
    <property type="match status" value="1"/>
</dbReference>
<keyword evidence="4" id="KW-0325">Glycoprotein</keyword>
<feature type="domain" description="Strictosidine synthase conserved region" evidence="5">
    <location>
        <begin position="166"/>
        <end position="248"/>
    </location>
</feature>
<reference evidence="6 7" key="1">
    <citation type="journal article" date="2024" name="Plant J.">
        <title>Genome sequences and population genomics reveal climatic adaptation and genomic divergence between two closely related sweetgum species.</title>
        <authorList>
            <person name="Xu W.Q."/>
            <person name="Ren C.Q."/>
            <person name="Zhang X.Y."/>
            <person name="Comes H.P."/>
            <person name="Liu X.H."/>
            <person name="Li Y.G."/>
            <person name="Kettle C.J."/>
            <person name="Jalonen R."/>
            <person name="Gaisberger H."/>
            <person name="Ma Y.Z."/>
            <person name="Qiu Y.X."/>
        </authorList>
    </citation>
    <scope>NUCLEOTIDE SEQUENCE [LARGE SCALE GENOMIC DNA]</scope>
    <source>
        <strain evidence="6">Hangzhou</strain>
    </source>
</reference>
<dbReference type="AlphaFoldDB" id="A0AAP0RBV0"/>
<protein>
    <recommendedName>
        <fullName evidence="5">Strictosidine synthase conserved region domain-containing protein</fullName>
    </recommendedName>
</protein>
<dbReference type="Pfam" id="PF20067">
    <property type="entry name" value="SSL_N"/>
    <property type="match status" value="1"/>
</dbReference>
<evidence type="ECO:0000259" key="5">
    <source>
        <dbReference type="Pfam" id="PF03088"/>
    </source>
</evidence>
<evidence type="ECO:0000256" key="1">
    <source>
        <dbReference type="ARBA" id="ARBA00004116"/>
    </source>
</evidence>
<evidence type="ECO:0000256" key="2">
    <source>
        <dbReference type="ARBA" id="ARBA00009191"/>
    </source>
</evidence>
<dbReference type="InterPro" id="IPR018119">
    <property type="entry name" value="Strictosidine_synth_cons-reg"/>
</dbReference>
<gene>
    <name evidence="6" type="ORF">L1049_022041</name>
</gene>
<keyword evidence="7" id="KW-1185">Reference proteome</keyword>
<sequence length="376" mass="41544">MDPKPCIPAFSRTSKHCMWACPSFLLACLLALIVQIFFFSPISPVPLELPPASSVSLYPENNHLQSVIKIGEGLLKAPEDVCVDKEGIIYTATRDGWIKRLHKNGSLEDWKMIESHALLGVTITMAGDLLVCDAEKGLLKVNEDGVTVLASHVDGSKIRFADDVIEASDGSVYFSVASTKFGYHDSYLDMLEAKPHGQLLKYNPSSNEASILLNALFFANGVALSRDQDYLVVCETWKYRCLKYWLMGENKGNTEIFIENLPGAPDNINLAPDGSFWIALIKMTTDGLKFVHTSKICKHLLATFPNLFNQVRGTNEKAMVINVAADGEIIRKFDDPNGKVMSFVTSALEHEDHLYLGSLSSNFIGKLPLKPTKNEA</sequence>
<dbReference type="PANTHER" id="PTHR10426">
    <property type="entry name" value="STRICTOSIDINE SYNTHASE-RELATED"/>
    <property type="match status" value="1"/>
</dbReference>
<dbReference type="Gene3D" id="2.120.10.30">
    <property type="entry name" value="TolB, C-terminal domain"/>
    <property type="match status" value="1"/>
</dbReference>
<dbReference type="InterPro" id="IPR011042">
    <property type="entry name" value="6-blade_b-propeller_TolB-like"/>
</dbReference>
<accession>A0AAP0RBV0</accession>
<evidence type="ECO:0000313" key="6">
    <source>
        <dbReference type="EMBL" id="KAK9274789.1"/>
    </source>
</evidence>
<evidence type="ECO:0000256" key="4">
    <source>
        <dbReference type="ARBA" id="ARBA00023180"/>
    </source>
</evidence>
<name>A0AAP0RBV0_LIQFO</name>
<evidence type="ECO:0000313" key="7">
    <source>
        <dbReference type="Proteomes" id="UP001415857"/>
    </source>
</evidence>
<keyword evidence="3" id="KW-0926">Vacuole</keyword>